<dbReference type="GO" id="GO:0009694">
    <property type="term" value="P:jasmonic acid metabolic process"/>
    <property type="evidence" value="ECO:0007669"/>
    <property type="project" value="TreeGrafter"/>
</dbReference>
<dbReference type="Proteomes" id="UP000182932">
    <property type="component" value="Unassembled WGS sequence"/>
</dbReference>
<dbReference type="GO" id="GO:0080032">
    <property type="term" value="F:methyl jasmonate esterase activity"/>
    <property type="evidence" value="ECO:0007669"/>
    <property type="project" value="TreeGrafter"/>
</dbReference>
<dbReference type="GeneID" id="80816459"/>
<dbReference type="InterPro" id="IPR000073">
    <property type="entry name" value="AB_hydrolase_1"/>
</dbReference>
<feature type="domain" description="AB hydrolase-1" evidence="1">
    <location>
        <begin position="4"/>
        <end position="228"/>
    </location>
</feature>
<organism evidence="2 3">
    <name type="scientific">Marinovum algicola</name>
    <dbReference type="NCBI Taxonomy" id="42444"/>
    <lineage>
        <taxon>Bacteria</taxon>
        <taxon>Pseudomonadati</taxon>
        <taxon>Pseudomonadota</taxon>
        <taxon>Alphaproteobacteria</taxon>
        <taxon>Rhodobacterales</taxon>
        <taxon>Roseobacteraceae</taxon>
        <taxon>Marinovum</taxon>
    </lineage>
</organism>
<evidence type="ECO:0000313" key="2">
    <source>
        <dbReference type="EMBL" id="SEI54578.1"/>
    </source>
</evidence>
<dbReference type="SUPFAM" id="SSF53474">
    <property type="entry name" value="alpha/beta-Hydrolases"/>
    <property type="match status" value="1"/>
</dbReference>
<dbReference type="Gene3D" id="3.40.50.1820">
    <property type="entry name" value="alpha/beta hydrolase"/>
    <property type="match status" value="1"/>
</dbReference>
<dbReference type="GO" id="GO:0009696">
    <property type="term" value="P:salicylic acid metabolic process"/>
    <property type="evidence" value="ECO:0007669"/>
    <property type="project" value="TreeGrafter"/>
</dbReference>
<comment type="caution">
    <text evidence="2">The sequence shown here is derived from an EMBL/GenBank/DDBJ whole genome shotgun (WGS) entry which is preliminary data.</text>
</comment>
<gene>
    <name evidence="2" type="ORF">SAMN04487940_101182</name>
</gene>
<dbReference type="PANTHER" id="PTHR10992">
    <property type="entry name" value="METHYLESTERASE FAMILY MEMBER"/>
    <property type="match status" value="1"/>
</dbReference>
<name>A0A975W6K0_9RHOB</name>
<keyword evidence="3" id="KW-1185">Reference proteome</keyword>
<dbReference type="InterPro" id="IPR045889">
    <property type="entry name" value="MES/HNL"/>
</dbReference>
<dbReference type="InterPro" id="IPR029058">
    <property type="entry name" value="AB_hydrolase_fold"/>
</dbReference>
<dbReference type="GO" id="GO:0080030">
    <property type="term" value="F:methyl indole-3-acetate esterase activity"/>
    <property type="evidence" value="ECO:0007669"/>
    <property type="project" value="TreeGrafter"/>
</dbReference>
<dbReference type="Pfam" id="PF12697">
    <property type="entry name" value="Abhydrolase_6"/>
    <property type="match status" value="1"/>
</dbReference>
<protein>
    <submittedName>
        <fullName evidence="2">Pimeloyl-ACP methyl ester carboxylesterase</fullName>
    </submittedName>
</protein>
<dbReference type="EMBL" id="FNYY01000001">
    <property type="protein sequence ID" value="SEI54578.1"/>
    <property type="molecule type" value="Genomic_DNA"/>
</dbReference>
<dbReference type="AlphaFoldDB" id="A0A975W6K0"/>
<reference evidence="2 3" key="1">
    <citation type="submission" date="2016-10" db="EMBL/GenBank/DDBJ databases">
        <authorList>
            <person name="Varghese N."/>
            <person name="Submissions S."/>
        </authorList>
    </citation>
    <scope>NUCLEOTIDE SEQUENCE [LARGE SCALE GENOMIC DNA]</scope>
    <source>
        <strain evidence="2 3">FF3</strain>
    </source>
</reference>
<dbReference type="RefSeq" id="WP_074834346.1">
    <property type="nucleotide sequence ID" value="NZ_CATLQZ010000009.1"/>
</dbReference>
<evidence type="ECO:0000259" key="1">
    <source>
        <dbReference type="Pfam" id="PF12697"/>
    </source>
</evidence>
<evidence type="ECO:0000313" key="3">
    <source>
        <dbReference type="Proteomes" id="UP000182932"/>
    </source>
</evidence>
<proteinExistence type="predicted"/>
<dbReference type="GO" id="GO:0080031">
    <property type="term" value="F:methyl salicylate esterase activity"/>
    <property type="evidence" value="ECO:0007669"/>
    <property type="project" value="TreeGrafter"/>
</dbReference>
<dbReference type="PANTHER" id="PTHR10992:SF872">
    <property type="entry name" value="METHYLESTERASE 11, CHLOROPLASTIC-RELATED"/>
    <property type="match status" value="1"/>
</dbReference>
<accession>A0A975W6K0</accession>
<sequence length="236" mass="25577">MSDILLIHGSCHGAWCYEGLITELTGLGHNARAIDLPGAGQDTTPYPAVTLDSYAEAICDALGPRTLLLGHSAAGFAITAAAERRPERIARLVYLCAYVPAPGRTMLDLRRAQARQPLSGALVKRDDGLSYTLRPEVAARVFYQDCSEEQRRFALARLGPQPIAPQSAVVRVSDASQSLPRSYILCRDDQTIPPEFQAQMTADWPREDVHVFDAGHSPFLAAPAALAALIDRLAET</sequence>